<evidence type="ECO:0000313" key="2">
    <source>
        <dbReference type="EMBL" id="QBO58475.1"/>
    </source>
</evidence>
<dbReference type="Gene3D" id="3.40.1420.30">
    <property type="match status" value="1"/>
</dbReference>
<dbReference type="OrthoDB" id="710080at2"/>
<feature type="domain" description="Putative beta-lactamase-inhibitor-like PepSY-like" evidence="1">
    <location>
        <begin position="85"/>
        <end position="167"/>
    </location>
</feature>
<gene>
    <name evidence="2" type="ORF">NBC122_01660</name>
</gene>
<proteinExistence type="predicted"/>
<name>A0A4P6ZG26_9FLAO</name>
<dbReference type="AlphaFoldDB" id="A0A4P6ZG26"/>
<accession>A0A4P6ZG26</accession>
<evidence type="ECO:0000313" key="3">
    <source>
        <dbReference type="Proteomes" id="UP000294419"/>
    </source>
</evidence>
<dbReference type="Proteomes" id="UP000294419">
    <property type="component" value="Chromosome"/>
</dbReference>
<dbReference type="SUPFAM" id="SSF160574">
    <property type="entry name" value="BT0923-like"/>
    <property type="match status" value="1"/>
</dbReference>
<dbReference type="KEGG" id="csal:NBC122_01660"/>
<sequence>MKNLKLATLSLLMGTFVFTSCEKKVVLQNPAENNTTASKTEVVTPNPEANNVDQNLPPQVKTFLNEHYAGIAISKHETKTNAKGKQYEVQLNNGVEIEFDNDGNWKGIKDNNGVPDILIPTKIKEYVNKNYKDIKIKSLEKKSDKNIIKADLLNGVDLEFDMQGNFLMIDL</sequence>
<dbReference type="RefSeq" id="WP_133439902.1">
    <property type="nucleotide sequence ID" value="NZ_CP037954.1"/>
</dbReference>
<organism evidence="2 3">
    <name type="scientific">Chryseobacterium salivictor</name>
    <dbReference type="NCBI Taxonomy" id="2547600"/>
    <lineage>
        <taxon>Bacteria</taxon>
        <taxon>Pseudomonadati</taxon>
        <taxon>Bacteroidota</taxon>
        <taxon>Flavobacteriia</taxon>
        <taxon>Flavobacteriales</taxon>
        <taxon>Weeksellaceae</taxon>
        <taxon>Chryseobacterium group</taxon>
        <taxon>Chryseobacterium</taxon>
    </lineage>
</organism>
<evidence type="ECO:0000259" key="1">
    <source>
        <dbReference type="Pfam" id="PF11396"/>
    </source>
</evidence>
<keyword evidence="3" id="KW-1185">Reference proteome</keyword>
<reference evidence="2 3" key="1">
    <citation type="submission" date="2019-03" db="EMBL/GenBank/DDBJ databases">
        <authorList>
            <person name="Kim H."/>
            <person name="Yu S.-M."/>
        </authorList>
    </citation>
    <scope>NUCLEOTIDE SEQUENCE [LARGE SCALE GENOMIC DNA]</scope>
    <source>
        <strain evidence="2 3">NBC122</strain>
    </source>
</reference>
<dbReference type="PROSITE" id="PS51257">
    <property type="entry name" value="PROKAR_LIPOPROTEIN"/>
    <property type="match status" value="1"/>
</dbReference>
<dbReference type="InterPro" id="IPR021533">
    <property type="entry name" value="PepSY-like"/>
</dbReference>
<dbReference type="Pfam" id="PF11396">
    <property type="entry name" value="PepSY_like"/>
    <property type="match status" value="1"/>
</dbReference>
<dbReference type="EMBL" id="CP037954">
    <property type="protein sequence ID" value="QBO58475.1"/>
    <property type="molecule type" value="Genomic_DNA"/>
</dbReference>
<protein>
    <recommendedName>
        <fullName evidence="1">Putative beta-lactamase-inhibitor-like PepSY-like domain-containing protein</fullName>
    </recommendedName>
</protein>